<keyword evidence="3" id="KW-1185">Reference proteome</keyword>
<protein>
    <submittedName>
        <fullName evidence="2">Uncharacterized protein</fullName>
    </submittedName>
</protein>
<sequence length="86" mass="9543">MGQSSNCGTVKMILNHRTCHCGTLRNCNETNCRWRALSPCHTNNPAAIQFKHRHNLGNWPEKAGGVRKGKQEGKQGASCLLHMMGK</sequence>
<name>A0A9Q0BNT9_9MUSC</name>
<dbReference type="AlphaFoldDB" id="A0A9Q0BNT9"/>
<reference evidence="2" key="1">
    <citation type="journal article" date="2023" name="Genome Biol. Evol.">
        <title>Long-read-based Genome Assembly of Drosophila gunungcola Reveals Fewer Chemosensory Genes in Flower-breeding Species.</title>
        <authorList>
            <person name="Negi A."/>
            <person name="Liao B.Y."/>
            <person name="Yeh S.D."/>
        </authorList>
    </citation>
    <scope>NUCLEOTIDE SEQUENCE</scope>
    <source>
        <strain evidence="2">Sukarami</strain>
    </source>
</reference>
<evidence type="ECO:0000256" key="1">
    <source>
        <dbReference type="SAM" id="MobiDB-lite"/>
    </source>
</evidence>
<dbReference type="EMBL" id="JAMKOV010000006">
    <property type="protein sequence ID" value="KAI8039067.1"/>
    <property type="molecule type" value="Genomic_DNA"/>
</dbReference>
<organism evidence="2 3">
    <name type="scientific">Drosophila gunungcola</name>
    <name type="common">fruit fly</name>
    <dbReference type="NCBI Taxonomy" id="103775"/>
    <lineage>
        <taxon>Eukaryota</taxon>
        <taxon>Metazoa</taxon>
        <taxon>Ecdysozoa</taxon>
        <taxon>Arthropoda</taxon>
        <taxon>Hexapoda</taxon>
        <taxon>Insecta</taxon>
        <taxon>Pterygota</taxon>
        <taxon>Neoptera</taxon>
        <taxon>Endopterygota</taxon>
        <taxon>Diptera</taxon>
        <taxon>Brachycera</taxon>
        <taxon>Muscomorpha</taxon>
        <taxon>Ephydroidea</taxon>
        <taxon>Drosophilidae</taxon>
        <taxon>Drosophila</taxon>
        <taxon>Sophophora</taxon>
    </lineage>
</organism>
<evidence type="ECO:0000313" key="2">
    <source>
        <dbReference type="EMBL" id="KAI8039067.1"/>
    </source>
</evidence>
<dbReference type="Proteomes" id="UP001059596">
    <property type="component" value="Unassembled WGS sequence"/>
</dbReference>
<feature type="region of interest" description="Disordered" evidence="1">
    <location>
        <begin position="55"/>
        <end position="77"/>
    </location>
</feature>
<accession>A0A9Q0BNT9</accession>
<gene>
    <name evidence="2" type="ORF">M5D96_007782</name>
</gene>
<comment type="caution">
    <text evidence="2">The sequence shown here is derived from an EMBL/GenBank/DDBJ whole genome shotgun (WGS) entry which is preliminary data.</text>
</comment>
<evidence type="ECO:0000313" key="3">
    <source>
        <dbReference type="Proteomes" id="UP001059596"/>
    </source>
</evidence>
<proteinExistence type="predicted"/>